<keyword evidence="4" id="KW-1185">Reference proteome</keyword>
<accession>A0ABQ4WG78</accession>
<proteinExistence type="predicted"/>
<evidence type="ECO:0000313" key="3">
    <source>
        <dbReference type="EMBL" id="GJS51874.1"/>
    </source>
</evidence>
<sequence>MTEEHADLVYAHESCKDVKTRYKECKKELVKAQSTYDEKVSTYDQLSKNYDGALIREKSLQDWLEELEEEKKETRQLNTEQADRIKQLEEALRQSEADAHQLRLDREKYAVEAGNGEMVRRQIINEYLPIFVHRLHQSVEYKHSLGEAFSLAIGKDLSGLQTVMSDETGPTPGGGPRDTPTASYA</sequence>
<organism evidence="3 4">
    <name type="scientific">Tanacetum coccineum</name>
    <dbReference type="NCBI Taxonomy" id="301880"/>
    <lineage>
        <taxon>Eukaryota</taxon>
        <taxon>Viridiplantae</taxon>
        <taxon>Streptophyta</taxon>
        <taxon>Embryophyta</taxon>
        <taxon>Tracheophyta</taxon>
        <taxon>Spermatophyta</taxon>
        <taxon>Magnoliopsida</taxon>
        <taxon>eudicotyledons</taxon>
        <taxon>Gunneridae</taxon>
        <taxon>Pentapetalae</taxon>
        <taxon>asterids</taxon>
        <taxon>campanulids</taxon>
        <taxon>Asterales</taxon>
        <taxon>Asteraceae</taxon>
        <taxon>Asteroideae</taxon>
        <taxon>Anthemideae</taxon>
        <taxon>Anthemidinae</taxon>
        <taxon>Tanacetum</taxon>
    </lineage>
</organism>
<dbReference type="Proteomes" id="UP001151760">
    <property type="component" value="Unassembled WGS sequence"/>
</dbReference>
<feature type="coiled-coil region" evidence="1">
    <location>
        <begin position="15"/>
        <end position="105"/>
    </location>
</feature>
<gene>
    <name evidence="3" type="ORF">Tco_0625236</name>
</gene>
<reference evidence="3" key="1">
    <citation type="journal article" date="2022" name="Int. J. Mol. Sci.">
        <title>Draft Genome of Tanacetum Coccineum: Genomic Comparison of Closely Related Tanacetum-Family Plants.</title>
        <authorList>
            <person name="Yamashiro T."/>
            <person name="Shiraishi A."/>
            <person name="Nakayama K."/>
            <person name="Satake H."/>
        </authorList>
    </citation>
    <scope>NUCLEOTIDE SEQUENCE</scope>
</reference>
<evidence type="ECO:0000313" key="4">
    <source>
        <dbReference type="Proteomes" id="UP001151760"/>
    </source>
</evidence>
<feature type="region of interest" description="Disordered" evidence="2">
    <location>
        <begin position="162"/>
        <end position="185"/>
    </location>
</feature>
<reference evidence="3" key="2">
    <citation type="submission" date="2022-01" db="EMBL/GenBank/DDBJ databases">
        <authorList>
            <person name="Yamashiro T."/>
            <person name="Shiraishi A."/>
            <person name="Satake H."/>
            <person name="Nakayama K."/>
        </authorList>
    </citation>
    <scope>NUCLEOTIDE SEQUENCE</scope>
</reference>
<evidence type="ECO:0000256" key="1">
    <source>
        <dbReference type="SAM" id="Coils"/>
    </source>
</evidence>
<comment type="caution">
    <text evidence="3">The sequence shown here is derived from an EMBL/GenBank/DDBJ whole genome shotgun (WGS) entry which is preliminary data.</text>
</comment>
<name>A0ABQ4WG78_9ASTR</name>
<protein>
    <submittedName>
        <fullName evidence="3">Uncharacterized protein</fullName>
    </submittedName>
</protein>
<dbReference type="EMBL" id="BQNB010008615">
    <property type="protein sequence ID" value="GJS51874.1"/>
    <property type="molecule type" value="Genomic_DNA"/>
</dbReference>
<keyword evidence="1" id="KW-0175">Coiled coil</keyword>
<evidence type="ECO:0000256" key="2">
    <source>
        <dbReference type="SAM" id="MobiDB-lite"/>
    </source>
</evidence>